<dbReference type="EMBL" id="MT144245">
    <property type="protein sequence ID" value="QJA51211.1"/>
    <property type="molecule type" value="Genomic_DNA"/>
</dbReference>
<dbReference type="EMBL" id="MT142194">
    <property type="protein sequence ID" value="QJA75933.1"/>
    <property type="molecule type" value="Genomic_DNA"/>
</dbReference>
<evidence type="ECO:0000313" key="1">
    <source>
        <dbReference type="EMBL" id="QJA51211.1"/>
    </source>
</evidence>
<reference evidence="1" key="1">
    <citation type="submission" date="2020-03" db="EMBL/GenBank/DDBJ databases">
        <title>The deep terrestrial virosphere.</title>
        <authorList>
            <person name="Holmfeldt K."/>
            <person name="Nilsson E."/>
            <person name="Simone D."/>
            <person name="Lopez-Fernandez M."/>
            <person name="Wu X."/>
            <person name="de Brujin I."/>
            <person name="Lundin D."/>
            <person name="Andersson A."/>
            <person name="Bertilsson S."/>
            <person name="Dopson M."/>
        </authorList>
    </citation>
    <scope>NUCLEOTIDE SEQUENCE</scope>
    <source>
        <strain evidence="2">MM415A01650</strain>
        <strain evidence="1">TM448A02020</strain>
    </source>
</reference>
<gene>
    <name evidence="2" type="ORF">MM415A01650_0003</name>
    <name evidence="1" type="ORF">TM448A02020_0009</name>
</gene>
<proteinExistence type="predicted"/>
<dbReference type="AlphaFoldDB" id="A0A6H1ZUX2"/>
<evidence type="ECO:0000313" key="2">
    <source>
        <dbReference type="EMBL" id="QJA75933.1"/>
    </source>
</evidence>
<sequence>MNISNYVKGQNLTLQKPTSTNVELLIDKGKYFAFTLDDVDKVQFDIDAMDAWSDDASEQLKISIDSDVLNNIYSSVSSSNAGITAGAISSSFNLGTTAASIALDKTNIIDYILDCGTVLDESNIPETGRWMVITNWMANLISKSDQVMVRYSRN</sequence>
<accession>A0A6H1ZUX2</accession>
<protein>
    <submittedName>
        <fullName evidence="1">Putative capsid protein</fullName>
    </submittedName>
</protein>
<organism evidence="1">
    <name type="scientific">viral metagenome</name>
    <dbReference type="NCBI Taxonomy" id="1070528"/>
    <lineage>
        <taxon>unclassified sequences</taxon>
        <taxon>metagenomes</taxon>
        <taxon>organismal metagenomes</taxon>
    </lineage>
</organism>
<name>A0A6H1ZUX2_9ZZZZ</name>